<feature type="compositionally biased region" description="Pro residues" evidence="1">
    <location>
        <begin position="366"/>
        <end position="381"/>
    </location>
</feature>
<feature type="transmembrane region" description="Helical" evidence="2">
    <location>
        <begin position="445"/>
        <end position="461"/>
    </location>
</feature>
<evidence type="ECO:0000313" key="3">
    <source>
        <dbReference type="EMBL" id="KAJ8992344.1"/>
    </source>
</evidence>
<keyword evidence="2" id="KW-0812">Transmembrane</keyword>
<dbReference type="EMBL" id="JAJGCB010000005">
    <property type="protein sequence ID" value="KAJ8992344.1"/>
    <property type="molecule type" value="Genomic_DNA"/>
</dbReference>
<name>A0AAN6EWL2_EXODE</name>
<evidence type="ECO:0000313" key="4">
    <source>
        <dbReference type="Proteomes" id="UP001161757"/>
    </source>
</evidence>
<evidence type="ECO:0000256" key="2">
    <source>
        <dbReference type="SAM" id="Phobius"/>
    </source>
</evidence>
<feature type="compositionally biased region" description="Low complexity" evidence="1">
    <location>
        <begin position="191"/>
        <end position="204"/>
    </location>
</feature>
<dbReference type="Proteomes" id="UP001161757">
    <property type="component" value="Unassembled WGS sequence"/>
</dbReference>
<sequence length="493" mass="54089">MSIDSESTSSTQLLSSSQSSLNRSSKRSSSEISKIYKHASQLFLTRRLVEAYEALKPVVTPSGQARPDDSPAQAPIATATTSQRIKIWSLYVTLLNSIIDLGLEEGKEQFGEKVYKGIVRTVQSGDIWEQVVRDGYQGREGSLDAEVVYNLSNLLLGQAPDQKVNQARLETYLSSSSPSSSSQLDLDLSAHLSNNSAGSGNGRRSGMDGTNTPKDLTSRIKIIEIFTLHVLPRNGEWDYARSVLTNSDILDEERREAFLQTLQELQDVSEREKLGQAELDIFEDTEEGMPEFTASGTGHGDDEDSRTRSGKPTSSRHQRTSSEVDYGIEKEHPSGSYSSSQSSVSSVSSTPDQKTQTQTQPAPLNKLPPQPMPTARSPPLPSGAGPKGRNNQLSPPAQTPRPGRPTRKPKASTQNGLIRQARRLFLALTNLARNMAGAVSNNPTTLLRLLLFILAFVMAFSQRQIRERAKRLLDTSWQKIRGTVGMGVKVSYI</sequence>
<keyword evidence="2" id="KW-1133">Transmembrane helix</keyword>
<organism evidence="3 4">
    <name type="scientific">Exophiala dermatitidis</name>
    <name type="common">Black yeast-like fungus</name>
    <name type="synonym">Wangiella dermatitidis</name>
    <dbReference type="NCBI Taxonomy" id="5970"/>
    <lineage>
        <taxon>Eukaryota</taxon>
        <taxon>Fungi</taxon>
        <taxon>Dikarya</taxon>
        <taxon>Ascomycota</taxon>
        <taxon>Pezizomycotina</taxon>
        <taxon>Eurotiomycetes</taxon>
        <taxon>Chaetothyriomycetidae</taxon>
        <taxon>Chaetothyriales</taxon>
        <taxon>Herpotrichiellaceae</taxon>
        <taxon>Exophiala</taxon>
    </lineage>
</organism>
<proteinExistence type="predicted"/>
<feature type="region of interest" description="Disordered" evidence="1">
    <location>
        <begin position="1"/>
        <end position="32"/>
    </location>
</feature>
<dbReference type="AlphaFoldDB" id="A0AAN6EWL2"/>
<protein>
    <recommendedName>
        <fullName evidence="5">Peroxin 26</fullName>
    </recommendedName>
</protein>
<comment type="caution">
    <text evidence="3">The sequence shown here is derived from an EMBL/GenBank/DDBJ whole genome shotgun (WGS) entry which is preliminary data.</text>
</comment>
<feature type="compositionally biased region" description="Low complexity" evidence="1">
    <location>
        <begin position="1"/>
        <end position="23"/>
    </location>
</feature>
<evidence type="ECO:0008006" key="5">
    <source>
        <dbReference type="Google" id="ProtNLM"/>
    </source>
</evidence>
<reference evidence="3" key="1">
    <citation type="submission" date="2023-01" db="EMBL/GenBank/DDBJ databases">
        <title>Exophiala dermititidis isolated from Cystic Fibrosis Patient.</title>
        <authorList>
            <person name="Kurbessoian T."/>
            <person name="Crocker A."/>
            <person name="Murante D."/>
            <person name="Hogan D.A."/>
            <person name="Stajich J.E."/>
        </authorList>
    </citation>
    <scope>NUCLEOTIDE SEQUENCE</scope>
    <source>
        <strain evidence="3">Ex8</strain>
    </source>
</reference>
<feature type="region of interest" description="Disordered" evidence="1">
    <location>
        <begin position="281"/>
        <end position="416"/>
    </location>
</feature>
<evidence type="ECO:0000256" key="1">
    <source>
        <dbReference type="SAM" id="MobiDB-lite"/>
    </source>
</evidence>
<feature type="region of interest" description="Disordered" evidence="1">
    <location>
        <begin position="191"/>
        <end position="214"/>
    </location>
</feature>
<accession>A0AAN6EWL2</accession>
<feature type="compositionally biased region" description="Low complexity" evidence="1">
    <location>
        <begin position="334"/>
        <end position="363"/>
    </location>
</feature>
<gene>
    <name evidence="3" type="ORF">HRR80_003450</name>
</gene>
<keyword evidence="2" id="KW-0472">Membrane</keyword>